<reference evidence="1 2" key="1">
    <citation type="submission" date="2020-09" db="EMBL/GenBank/DDBJ databases">
        <title>De no assembly of potato wild relative species, Solanum commersonii.</title>
        <authorList>
            <person name="Cho K."/>
        </authorList>
    </citation>
    <scope>NUCLEOTIDE SEQUENCE [LARGE SCALE GENOMIC DNA]</scope>
    <source>
        <strain evidence="1">LZ3.2</strain>
        <tissue evidence="1">Leaf</tissue>
    </source>
</reference>
<protein>
    <recommendedName>
        <fullName evidence="3">Endonuclease/exonuclease/phosphatase domain-containing protein</fullName>
    </recommendedName>
</protein>
<dbReference type="PANTHER" id="PTHR33710">
    <property type="entry name" value="BNAC02G09200D PROTEIN"/>
    <property type="match status" value="1"/>
</dbReference>
<dbReference type="InterPro" id="IPR036691">
    <property type="entry name" value="Endo/exonu/phosph_ase_sf"/>
</dbReference>
<accession>A0A9J5Y6G6</accession>
<evidence type="ECO:0000313" key="2">
    <source>
        <dbReference type="Proteomes" id="UP000824120"/>
    </source>
</evidence>
<proteinExistence type="predicted"/>
<evidence type="ECO:0000313" key="1">
    <source>
        <dbReference type="EMBL" id="KAG5595642.1"/>
    </source>
</evidence>
<sequence>MAEMAKTGETLDEGFARRSVTCPIKRMGNTQRLKASFEVINQVASLTAVDWMAHIGSGNNSNLNPREVSKETKLQGDIQEIGKQIWGERWVMYACLEASGTREGIIMLWDSRVWKGEVQQIGVHTLTCSFEGLLQNFNCHITGVYAPNCNVERREVWDELGAVRGLMEGPWAVCEDFNVCRFPTERRNCQMKSTAMVEFLDFIEDLELIDLPLEGGTHTWFRGDTNNVASRIDRIIFTIEWSEQFSKMKQVALQRLTSNHVPIALHCGPWDLIKSYFKFKN</sequence>
<dbReference type="SUPFAM" id="SSF56219">
    <property type="entry name" value="DNase I-like"/>
    <property type="match status" value="1"/>
</dbReference>
<dbReference type="EMBL" id="JACXVP010000007">
    <property type="protein sequence ID" value="KAG5595642.1"/>
    <property type="molecule type" value="Genomic_DNA"/>
</dbReference>
<dbReference type="Gene3D" id="3.60.10.10">
    <property type="entry name" value="Endonuclease/exonuclease/phosphatase"/>
    <property type="match status" value="1"/>
</dbReference>
<organism evidence="1 2">
    <name type="scientific">Solanum commersonii</name>
    <name type="common">Commerson's wild potato</name>
    <name type="synonym">Commerson's nightshade</name>
    <dbReference type="NCBI Taxonomy" id="4109"/>
    <lineage>
        <taxon>Eukaryota</taxon>
        <taxon>Viridiplantae</taxon>
        <taxon>Streptophyta</taxon>
        <taxon>Embryophyta</taxon>
        <taxon>Tracheophyta</taxon>
        <taxon>Spermatophyta</taxon>
        <taxon>Magnoliopsida</taxon>
        <taxon>eudicotyledons</taxon>
        <taxon>Gunneridae</taxon>
        <taxon>Pentapetalae</taxon>
        <taxon>asterids</taxon>
        <taxon>lamiids</taxon>
        <taxon>Solanales</taxon>
        <taxon>Solanaceae</taxon>
        <taxon>Solanoideae</taxon>
        <taxon>Solaneae</taxon>
        <taxon>Solanum</taxon>
    </lineage>
</organism>
<comment type="caution">
    <text evidence="1">The sequence shown here is derived from an EMBL/GenBank/DDBJ whole genome shotgun (WGS) entry which is preliminary data.</text>
</comment>
<dbReference type="OrthoDB" id="692400at2759"/>
<dbReference type="AlphaFoldDB" id="A0A9J5Y6G6"/>
<name>A0A9J5Y6G6_SOLCO</name>
<dbReference type="Proteomes" id="UP000824120">
    <property type="component" value="Chromosome 7"/>
</dbReference>
<evidence type="ECO:0008006" key="3">
    <source>
        <dbReference type="Google" id="ProtNLM"/>
    </source>
</evidence>
<dbReference type="PANTHER" id="PTHR33710:SF71">
    <property type="entry name" value="ENDONUCLEASE_EXONUCLEASE_PHOSPHATASE DOMAIN-CONTAINING PROTEIN"/>
    <property type="match status" value="1"/>
</dbReference>
<keyword evidence="2" id="KW-1185">Reference proteome</keyword>
<gene>
    <name evidence="1" type="ORF">H5410_036874</name>
</gene>